<keyword evidence="2" id="KW-0663">Pyridoxal phosphate</keyword>
<sequence length="475" mass="49641">MPTISASGLAQLLGDWRDDGPALRALADRVRLLLLDGRVLSGSRLPAERELAAAVGVSRTTVAAAYARLRDSGHLRSVRGSGSVITLPTGSRSGSAEPLTAAGGLVNLTRAVLPAAPVLAGAARAAAEDLLAHLPGDGYELLGVPSLRAALAERYTARGLPTAPEEVLVTLGAQHAVGLLCRAFLAPGDRVLVESPGYPYAVDAARGVGGRPVAVPVTAGTGDTPGGWDEEALEDAFARTRPALAYLMPGFQNPTGAVMPPALRHRVVELARRYGTRLVVDETTNDLALDGPVPPPFPADAVHVGSAAKSLWGGLRIGWVRADAATVQHAAAHRTPWELGTPVLEQLVVARCLPQLDDVLVDRCGELRQRRDVLSAELAAALPEWDVPHVPGGLALWVRLPTATSSALALAAQRHGVLLTPGPRFGVDGAFERYLRLPFGADAGTLRTVVVPALARAWRDTGAVAPVSRRLEVIV</sequence>
<dbReference type="SUPFAM" id="SSF53383">
    <property type="entry name" value="PLP-dependent transferases"/>
    <property type="match status" value="1"/>
</dbReference>
<dbReference type="CDD" id="cd00609">
    <property type="entry name" value="AAT_like"/>
    <property type="match status" value="1"/>
</dbReference>
<dbReference type="RefSeq" id="WP_370717732.1">
    <property type="nucleotide sequence ID" value="NZ_JBGGTQ010000002.1"/>
</dbReference>
<dbReference type="Gene3D" id="1.10.10.10">
    <property type="entry name" value="Winged helix-like DNA-binding domain superfamily/Winged helix DNA-binding domain"/>
    <property type="match status" value="1"/>
</dbReference>
<accession>A0ABV4HZ67</accession>
<evidence type="ECO:0000313" key="7">
    <source>
        <dbReference type="EMBL" id="MEZ0491704.1"/>
    </source>
</evidence>
<dbReference type="PANTHER" id="PTHR46577">
    <property type="entry name" value="HTH-TYPE TRANSCRIPTIONAL REGULATORY PROTEIN GABR"/>
    <property type="match status" value="1"/>
</dbReference>
<evidence type="ECO:0000256" key="4">
    <source>
        <dbReference type="ARBA" id="ARBA00023125"/>
    </source>
</evidence>
<dbReference type="CDD" id="cd07377">
    <property type="entry name" value="WHTH_GntR"/>
    <property type="match status" value="1"/>
</dbReference>
<dbReference type="Pfam" id="PF00155">
    <property type="entry name" value="Aminotran_1_2"/>
    <property type="match status" value="1"/>
</dbReference>
<dbReference type="InterPro" id="IPR051446">
    <property type="entry name" value="HTH_trans_reg/aminotransferase"/>
</dbReference>
<name>A0ABV4HZ67_9ACTN</name>
<dbReference type="SMART" id="SM00345">
    <property type="entry name" value="HTH_GNTR"/>
    <property type="match status" value="1"/>
</dbReference>
<comment type="similarity">
    <text evidence="1">In the C-terminal section; belongs to the class-I pyridoxal-phosphate-dependent aminotransferase family.</text>
</comment>
<evidence type="ECO:0000313" key="8">
    <source>
        <dbReference type="Proteomes" id="UP001566476"/>
    </source>
</evidence>
<dbReference type="PANTHER" id="PTHR46577:SF1">
    <property type="entry name" value="HTH-TYPE TRANSCRIPTIONAL REGULATORY PROTEIN GABR"/>
    <property type="match status" value="1"/>
</dbReference>
<gene>
    <name evidence="7" type="ORF">AB2L28_05580</name>
</gene>
<keyword evidence="4" id="KW-0238">DNA-binding</keyword>
<keyword evidence="5" id="KW-0804">Transcription</keyword>
<evidence type="ECO:0000256" key="3">
    <source>
        <dbReference type="ARBA" id="ARBA00023015"/>
    </source>
</evidence>
<keyword evidence="7" id="KW-0032">Aminotransferase</keyword>
<dbReference type="GO" id="GO:0008483">
    <property type="term" value="F:transaminase activity"/>
    <property type="evidence" value="ECO:0007669"/>
    <property type="project" value="UniProtKB-KW"/>
</dbReference>
<evidence type="ECO:0000256" key="1">
    <source>
        <dbReference type="ARBA" id="ARBA00005384"/>
    </source>
</evidence>
<evidence type="ECO:0000259" key="6">
    <source>
        <dbReference type="PROSITE" id="PS50949"/>
    </source>
</evidence>
<evidence type="ECO:0000256" key="5">
    <source>
        <dbReference type="ARBA" id="ARBA00023163"/>
    </source>
</evidence>
<proteinExistence type="inferred from homology"/>
<comment type="caution">
    <text evidence="7">The sequence shown here is derived from an EMBL/GenBank/DDBJ whole genome shotgun (WGS) entry which is preliminary data.</text>
</comment>
<dbReference type="InterPro" id="IPR004839">
    <property type="entry name" value="Aminotransferase_I/II_large"/>
</dbReference>
<dbReference type="SUPFAM" id="SSF46785">
    <property type="entry name" value="Winged helix' DNA-binding domain"/>
    <property type="match status" value="1"/>
</dbReference>
<keyword evidence="8" id="KW-1185">Reference proteome</keyword>
<reference evidence="7 8" key="1">
    <citation type="submission" date="2024-07" db="EMBL/GenBank/DDBJ databases">
        <authorList>
            <person name="Thanompreechachai J."/>
            <person name="Duangmal K."/>
        </authorList>
    </citation>
    <scope>NUCLEOTIDE SEQUENCE [LARGE SCALE GENOMIC DNA]</scope>
    <source>
        <strain evidence="7 8">TBRC 1896</strain>
    </source>
</reference>
<evidence type="ECO:0000256" key="2">
    <source>
        <dbReference type="ARBA" id="ARBA00022898"/>
    </source>
</evidence>
<organism evidence="7 8">
    <name type="scientific">Kineococcus mangrovi</name>
    <dbReference type="NCBI Taxonomy" id="1660183"/>
    <lineage>
        <taxon>Bacteria</taxon>
        <taxon>Bacillati</taxon>
        <taxon>Actinomycetota</taxon>
        <taxon>Actinomycetes</taxon>
        <taxon>Kineosporiales</taxon>
        <taxon>Kineosporiaceae</taxon>
        <taxon>Kineococcus</taxon>
    </lineage>
</organism>
<dbReference type="InterPro" id="IPR000524">
    <property type="entry name" value="Tscrpt_reg_HTH_GntR"/>
</dbReference>
<dbReference type="Gene3D" id="3.40.640.10">
    <property type="entry name" value="Type I PLP-dependent aspartate aminotransferase-like (Major domain)"/>
    <property type="match status" value="1"/>
</dbReference>
<keyword evidence="7" id="KW-0808">Transferase</keyword>
<protein>
    <submittedName>
        <fullName evidence="7">PLP-dependent aminotransferase family protein</fullName>
    </submittedName>
</protein>
<dbReference type="Pfam" id="PF00392">
    <property type="entry name" value="GntR"/>
    <property type="match status" value="1"/>
</dbReference>
<dbReference type="InterPro" id="IPR015421">
    <property type="entry name" value="PyrdxlP-dep_Trfase_major"/>
</dbReference>
<keyword evidence="3" id="KW-0805">Transcription regulation</keyword>
<dbReference type="EMBL" id="JBGGTQ010000002">
    <property type="protein sequence ID" value="MEZ0491704.1"/>
    <property type="molecule type" value="Genomic_DNA"/>
</dbReference>
<dbReference type="Proteomes" id="UP001566476">
    <property type="component" value="Unassembled WGS sequence"/>
</dbReference>
<dbReference type="InterPro" id="IPR036388">
    <property type="entry name" value="WH-like_DNA-bd_sf"/>
</dbReference>
<feature type="domain" description="HTH gntR-type" evidence="6">
    <location>
        <begin position="20"/>
        <end position="88"/>
    </location>
</feature>
<dbReference type="PRINTS" id="PR00035">
    <property type="entry name" value="HTHGNTR"/>
</dbReference>
<dbReference type="InterPro" id="IPR015424">
    <property type="entry name" value="PyrdxlP-dep_Trfase"/>
</dbReference>
<dbReference type="PROSITE" id="PS50949">
    <property type="entry name" value="HTH_GNTR"/>
    <property type="match status" value="1"/>
</dbReference>
<dbReference type="InterPro" id="IPR036390">
    <property type="entry name" value="WH_DNA-bd_sf"/>
</dbReference>